<name>M1BDJ7_SOLTU</name>
<dbReference type="Proteomes" id="UP000011115">
    <property type="component" value="Unassembled WGS sequence"/>
</dbReference>
<sequence>MQFSGGYEISLGCLLVRFPCRFECICNIQAAEYCGRPSFNHTSNDDGFRHVRNTQLSSTTSRPQSQVIFLGVHVTLFIPSVSRI</sequence>
<dbReference type="AlphaFoldDB" id="M1BDJ7"/>
<dbReference type="Gramene" id="PGSC0003DMT400042716">
    <property type="protein sequence ID" value="PGSC0003DMT400042716"/>
    <property type="gene ID" value="PGSC0003DMG400016578"/>
</dbReference>
<evidence type="ECO:0000313" key="1">
    <source>
        <dbReference type="EnsemblPlants" id="PGSC0003DMT400042716"/>
    </source>
</evidence>
<reference evidence="1" key="2">
    <citation type="submission" date="2015-06" db="UniProtKB">
        <authorList>
            <consortium name="EnsemblPlants"/>
        </authorList>
    </citation>
    <scope>IDENTIFICATION</scope>
    <source>
        <strain evidence="1">DM1-3 516 R44</strain>
    </source>
</reference>
<dbReference type="EnsemblPlants" id="PGSC0003DMT400042716">
    <property type="protein sequence ID" value="PGSC0003DMT400042716"/>
    <property type="gene ID" value="PGSC0003DMG400016578"/>
</dbReference>
<dbReference type="HOGENOM" id="CLU_2531881_0_0_1"/>
<reference evidence="2" key="1">
    <citation type="journal article" date="2011" name="Nature">
        <title>Genome sequence and analysis of the tuber crop potato.</title>
        <authorList>
            <consortium name="The Potato Genome Sequencing Consortium"/>
        </authorList>
    </citation>
    <scope>NUCLEOTIDE SEQUENCE [LARGE SCALE GENOMIC DNA]</scope>
    <source>
        <strain evidence="2">cv. DM1-3 516 R44</strain>
    </source>
</reference>
<accession>M1BDJ7</accession>
<protein>
    <submittedName>
        <fullName evidence="1">Protein AFR</fullName>
    </submittedName>
</protein>
<keyword evidence="2" id="KW-1185">Reference proteome</keyword>
<proteinExistence type="predicted"/>
<dbReference type="ExpressionAtlas" id="M1BDJ7">
    <property type="expression patterns" value="baseline"/>
</dbReference>
<evidence type="ECO:0000313" key="2">
    <source>
        <dbReference type="Proteomes" id="UP000011115"/>
    </source>
</evidence>
<dbReference type="OrthoDB" id="45365at2759"/>
<gene>
    <name evidence="1" type="primary">LOC102589740</name>
</gene>
<organism evidence="1 2">
    <name type="scientific">Solanum tuberosum</name>
    <name type="common">Potato</name>
    <dbReference type="NCBI Taxonomy" id="4113"/>
    <lineage>
        <taxon>Eukaryota</taxon>
        <taxon>Viridiplantae</taxon>
        <taxon>Streptophyta</taxon>
        <taxon>Embryophyta</taxon>
        <taxon>Tracheophyta</taxon>
        <taxon>Spermatophyta</taxon>
        <taxon>Magnoliopsida</taxon>
        <taxon>eudicotyledons</taxon>
        <taxon>Gunneridae</taxon>
        <taxon>Pentapetalae</taxon>
        <taxon>asterids</taxon>
        <taxon>lamiids</taxon>
        <taxon>Solanales</taxon>
        <taxon>Solanaceae</taxon>
        <taxon>Solanoideae</taxon>
        <taxon>Solaneae</taxon>
        <taxon>Solanum</taxon>
    </lineage>
</organism>